<dbReference type="InterPro" id="IPR035965">
    <property type="entry name" value="PAS-like_dom_sf"/>
</dbReference>
<keyword evidence="7" id="KW-0812">Transmembrane</keyword>
<feature type="domain" description="Histidine kinase" evidence="8">
    <location>
        <begin position="417"/>
        <end position="631"/>
    </location>
</feature>
<keyword evidence="4" id="KW-0808">Transferase</keyword>
<dbReference type="Gene3D" id="1.10.287.130">
    <property type="match status" value="1"/>
</dbReference>
<evidence type="ECO:0000256" key="3">
    <source>
        <dbReference type="ARBA" id="ARBA00022553"/>
    </source>
</evidence>
<dbReference type="SUPFAM" id="SSF47384">
    <property type="entry name" value="Homodimeric domain of signal transducing histidine kinase"/>
    <property type="match status" value="1"/>
</dbReference>
<evidence type="ECO:0000256" key="1">
    <source>
        <dbReference type="ARBA" id="ARBA00000085"/>
    </source>
</evidence>
<organism evidence="10 11">
    <name type="scientific">Piscinibacterium candidicorallinum</name>
    <dbReference type="NCBI Taxonomy" id="1793872"/>
    <lineage>
        <taxon>Bacteria</taxon>
        <taxon>Pseudomonadati</taxon>
        <taxon>Pseudomonadota</taxon>
        <taxon>Betaproteobacteria</taxon>
        <taxon>Burkholderiales</taxon>
        <taxon>Piscinibacterium</taxon>
    </lineage>
</organism>
<dbReference type="EC" id="2.7.13.3" evidence="2"/>
<dbReference type="Pfam" id="PF08448">
    <property type="entry name" value="PAS_4"/>
    <property type="match status" value="1"/>
</dbReference>
<sequence>MDSQPHSSLGSTVAARSGQQTAFNQAFSPGSRFKPGRRWSVGVLALTVLIAFASMFSAFLARPPGGDVVEVTGYLRTRIVEAQLAELTGAGSDAAQANAALTAQLARVGSVLGHLDAPDLLDQHARLANGWAALSTGADFDAAYAPADRRAAYAQLQTQAIDLTKAVTREIDRQEHNNRRLQWLSAIAFLLCAVTWVWQLTLLHRRATQSAQRVLQRINEELGRDGTQAHPRHISDNLAGVDPDTAAELQQLVGTLEKILGDSEQRWRVRAQLSSDYYWETDEQHRLTYVTSGFEDKFFAPSEMLGKTRWELSPTSLSAAQWAQHQRDLSEHLPFRGLELCKTHTDGSQAWASIAGEPRFDAQGRFLGYQGVGRDISERKRREQQLQRYNAELEQQVRQRTHALSLAYTDMEGFVRNVAHDLRTPLSQVRSLIGLARAQLVSVPPGRTNFLGLAEQQADITLEMLEALLELARASSSPVQPTPVHLRTLVESCVATLEQPDPARPVAWHFSCEHTVMTDPSLLRLALMNLMSNAVKFSASADQPSVSVLSSVQPDGSLEVHVIDNGVGFDDSQASRLFKPFSRLHPGTEFSGTGIGLSVVSKVMERLGGRAGAESTPGLGARFTLGLPPDALVADNVRPIRRAAPAPALAEPLRA</sequence>
<dbReference type="InterPro" id="IPR000014">
    <property type="entry name" value="PAS"/>
</dbReference>
<dbReference type="SUPFAM" id="SSF55785">
    <property type="entry name" value="PYP-like sensor domain (PAS domain)"/>
    <property type="match status" value="1"/>
</dbReference>
<protein>
    <recommendedName>
        <fullName evidence="2">histidine kinase</fullName>
        <ecNumber evidence="2">2.7.13.3</ecNumber>
    </recommendedName>
</protein>
<evidence type="ECO:0000256" key="7">
    <source>
        <dbReference type="SAM" id="Phobius"/>
    </source>
</evidence>
<dbReference type="InterPro" id="IPR000700">
    <property type="entry name" value="PAS-assoc_C"/>
</dbReference>
<dbReference type="Pfam" id="PF00512">
    <property type="entry name" value="HisKA"/>
    <property type="match status" value="1"/>
</dbReference>
<evidence type="ECO:0000259" key="8">
    <source>
        <dbReference type="PROSITE" id="PS50109"/>
    </source>
</evidence>
<dbReference type="RefSeq" id="WP_377300342.1">
    <property type="nucleotide sequence ID" value="NZ_CP180191.1"/>
</dbReference>
<keyword evidence="11" id="KW-1185">Reference proteome</keyword>
<keyword evidence="3" id="KW-0597">Phosphoprotein</keyword>
<comment type="caution">
    <text evidence="10">The sequence shown here is derived from an EMBL/GenBank/DDBJ whole genome shotgun (WGS) entry which is preliminary data.</text>
</comment>
<evidence type="ECO:0000313" key="11">
    <source>
        <dbReference type="Proteomes" id="UP001595556"/>
    </source>
</evidence>
<dbReference type="Pfam" id="PF02518">
    <property type="entry name" value="HATPase_c"/>
    <property type="match status" value="1"/>
</dbReference>
<dbReference type="NCBIfam" id="TIGR00229">
    <property type="entry name" value="sensory_box"/>
    <property type="match status" value="1"/>
</dbReference>
<proteinExistence type="predicted"/>
<name>A0ABV7H3Z3_9BURK</name>
<evidence type="ECO:0000259" key="9">
    <source>
        <dbReference type="PROSITE" id="PS50113"/>
    </source>
</evidence>
<dbReference type="InterPro" id="IPR003594">
    <property type="entry name" value="HATPase_dom"/>
</dbReference>
<gene>
    <name evidence="10" type="ORF">ACFOEN_00190</name>
</gene>
<dbReference type="CDD" id="cd00082">
    <property type="entry name" value="HisKA"/>
    <property type="match status" value="1"/>
</dbReference>
<dbReference type="PRINTS" id="PR00344">
    <property type="entry name" value="BCTRLSENSOR"/>
</dbReference>
<dbReference type="InterPro" id="IPR003661">
    <property type="entry name" value="HisK_dim/P_dom"/>
</dbReference>
<dbReference type="InterPro" id="IPR005467">
    <property type="entry name" value="His_kinase_dom"/>
</dbReference>
<comment type="catalytic activity">
    <reaction evidence="1">
        <text>ATP + protein L-histidine = ADP + protein N-phospho-L-histidine.</text>
        <dbReference type="EC" id="2.7.13.3"/>
    </reaction>
</comment>
<dbReference type="CDD" id="cd00130">
    <property type="entry name" value="PAS"/>
    <property type="match status" value="1"/>
</dbReference>
<evidence type="ECO:0000256" key="4">
    <source>
        <dbReference type="ARBA" id="ARBA00022679"/>
    </source>
</evidence>
<dbReference type="InterPro" id="IPR013656">
    <property type="entry name" value="PAS_4"/>
</dbReference>
<feature type="transmembrane region" description="Helical" evidence="7">
    <location>
        <begin position="183"/>
        <end position="203"/>
    </location>
</feature>
<keyword evidence="5" id="KW-0418">Kinase</keyword>
<dbReference type="Gene3D" id="3.30.565.10">
    <property type="entry name" value="Histidine kinase-like ATPase, C-terminal domain"/>
    <property type="match status" value="1"/>
</dbReference>
<dbReference type="PROSITE" id="PS50113">
    <property type="entry name" value="PAC"/>
    <property type="match status" value="1"/>
</dbReference>
<evidence type="ECO:0000256" key="5">
    <source>
        <dbReference type="ARBA" id="ARBA00022777"/>
    </source>
</evidence>
<dbReference type="EMBL" id="JBHRTI010000001">
    <property type="protein sequence ID" value="MFC3146052.1"/>
    <property type="molecule type" value="Genomic_DNA"/>
</dbReference>
<keyword evidence="10" id="KW-0067">ATP-binding</keyword>
<dbReference type="Gene3D" id="3.30.450.20">
    <property type="entry name" value="PAS domain"/>
    <property type="match status" value="1"/>
</dbReference>
<dbReference type="InterPro" id="IPR036097">
    <property type="entry name" value="HisK_dim/P_sf"/>
</dbReference>
<dbReference type="PANTHER" id="PTHR42878">
    <property type="entry name" value="TWO-COMPONENT HISTIDINE KINASE"/>
    <property type="match status" value="1"/>
</dbReference>
<evidence type="ECO:0000256" key="2">
    <source>
        <dbReference type="ARBA" id="ARBA00012438"/>
    </source>
</evidence>
<dbReference type="GO" id="GO:0005524">
    <property type="term" value="F:ATP binding"/>
    <property type="evidence" value="ECO:0007669"/>
    <property type="project" value="UniProtKB-KW"/>
</dbReference>
<dbReference type="SMART" id="SM00387">
    <property type="entry name" value="HATPase_c"/>
    <property type="match status" value="1"/>
</dbReference>
<feature type="domain" description="PAC" evidence="9">
    <location>
        <begin position="336"/>
        <end position="388"/>
    </location>
</feature>
<dbReference type="PROSITE" id="PS50109">
    <property type="entry name" value="HIS_KIN"/>
    <property type="match status" value="1"/>
</dbReference>
<keyword evidence="10" id="KW-0547">Nucleotide-binding</keyword>
<dbReference type="InterPro" id="IPR004358">
    <property type="entry name" value="Sig_transdc_His_kin-like_C"/>
</dbReference>
<keyword evidence="6 7" id="KW-0472">Membrane</keyword>
<dbReference type="InterPro" id="IPR050351">
    <property type="entry name" value="BphY/WalK/GraS-like"/>
</dbReference>
<accession>A0ABV7H3Z3</accession>
<reference evidence="11" key="1">
    <citation type="journal article" date="2019" name="Int. J. Syst. Evol. Microbiol.">
        <title>The Global Catalogue of Microorganisms (GCM) 10K type strain sequencing project: providing services to taxonomists for standard genome sequencing and annotation.</title>
        <authorList>
            <consortium name="The Broad Institute Genomics Platform"/>
            <consortium name="The Broad Institute Genome Sequencing Center for Infectious Disease"/>
            <person name="Wu L."/>
            <person name="Ma J."/>
        </authorList>
    </citation>
    <scope>NUCLEOTIDE SEQUENCE [LARGE SCALE GENOMIC DNA]</scope>
    <source>
        <strain evidence="11">KCTC 52168</strain>
    </source>
</reference>
<dbReference type="Proteomes" id="UP001595556">
    <property type="component" value="Unassembled WGS sequence"/>
</dbReference>
<keyword evidence="7" id="KW-1133">Transmembrane helix</keyword>
<dbReference type="PANTHER" id="PTHR42878:SF15">
    <property type="entry name" value="BACTERIOPHYTOCHROME"/>
    <property type="match status" value="1"/>
</dbReference>
<dbReference type="SUPFAM" id="SSF55874">
    <property type="entry name" value="ATPase domain of HSP90 chaperone/DNA topoisomerase II/histidine kinase"/>
    <property type="match status" value="1"/>
</dbReference>
<evidence type="ECO:0000313" key="10">
    <source>
        <dbReference type="EMBL" id="MFC3146052.1"/>
    </source>
</evidence>
<dbReference type="SMART" id="SM00388">
    <property type="entry name" value="HisKA"/>
    <property type="match status" value="1"/>
</dbReference>
<feature type="transmembrane region" description="Helical" evidence="7">
    <location>
        <begin position="41"/>
        <end position="61"/>
    </location>
</feature>
<dbReference type="InterPro" id="IPR036890">
    <property type="entry name" value="HATPase_C_sf"/>
</dbReference>
<evidence type="ECO:0000256" key="6">
    <source>
        <dbReference type="ARBA" id="ARBA00023136"/>
    </source>
</evidence>